<keyword evidence="1" id="KW-0472">Membrane</keyword>
<gene>
    <name evidence="2" type="ORF">A0127_09860</name>
</gene>
<evidence type="ECO:0000313" key="3">
    <source>
        <dbReference type="Proteomes" id="UP000073604"/>
    </source>
</evidence>
<organism evidence="2 3">
    <name type="scientific">Thermococcus peptonophilus</name>
    <dbReference type="NCBI Taxonomy" id="53952"/>
    <lineage>
        <taxon>Archaea</taxon>
        <taxon>Methanobacteriati</taxon>
        <taxon>Methanobacteriota</taxon>
        <taxon>Thermococci</taxon>
        <taxon>Thermococcales</taxon>
        <taxon>Thermococcaceae</taxon>
        <taxon>Thermococcus</taxon>
    </lineage>
</organism>
<dbReference type="KEGG" id="tpep:A0127_09860"/>
<proteinExistence type="predicted"/>
<evidence type="ECO:0000313" key="2">
    <source>
        <dbReference type="EMBL" id="AMQ19444.1"/>
    </source>
</evidence>
<name>A0A142CXE2_9EURY</name>
<dbReference type="STRING" id="53952.A0127_09860"/>
<dbReference type="Proteomes" id="UP000073604">
    <property type="component" value="Chromosome"/>
</dbReference>
<feature type="transmembrane region" description="Helical" evidence="1">
    <location>
        <begin position="65"/>
        <end position="85"/>
    </location>
</feature>
<keyword evidence="3" id="KW-1185">Reference proteome</keyword>
<sequence length="113" mass="12573">MFGSMILIPLGLFSTIAALYAIQADPQEFVDAYKWDYPQKEEIEVLELAYKKAHEYQNEAFKNALTAWLGLGFYLGLLEIGLAVGDIAVKNWSYLWAVVGICSIASFLSSVLS</sequence>
<dbReference type="EMBL" id="CP014750">
    <property type="protein sequence ID" value="AMQ19444.1"/>
    <property type="molecule type" value="Genomic_DNA"/>
</dbReference>
<reference evidence="3" key="1">
    <citation type="submission" date="2016-03" db="EMBL/GenBank/DDBJ databases">
        <authorList>
            <person name="Oger P.M."/>
        </authorList>
    </citation>
    <scope>NUCLEOTIDE SEQUENCE [LARGE SCALE GENOMIC DNA]</scope>
    <source>
        <strain evidence="3">OG-1</strain>
    </source>
</reference>
<keyword evidence="1" id="KW-0812">Transmembrane</keyword>
<feature type="transmembrane region" description="Helical" evidence="1">
    <location>
        <begin position="92"/>
        <end position="112"/>
    </location>
</feature>
<accession>A0A142CXE2</accession>
<evidence type="ECO:0000256" key="1">
    <source>
        <dbReference type="SAM" id="Phobius"/>
    </source>
</evidence>
<dbReference type="AlphaFoldDB" id="A0A142CXE2"/>
<keyword evidence="1" id="KW-1133">Transmembrane helix</keyword>
<protein>
    <submittedName>
        <fullName evidence="2">Uncharacterized protein</fullName>
    </submittedName>
</protein>